<gene>
    <name evidence="3" type="ORF">HOC_09424</name>
</gene>
<dbReference type="RefSeq" id="WP_035537871.1">
    <property type="nucleotide sequence ID" value="NZ_ARYL01000012.1"/>
</dbReference>
<name>A0A059G750_9PROT</name>
<evidence type="ECO:0000313" key="4">
    <source>
        <dbReference type="Proteomes" id="UP000024942"/>
    </source>
</evidence>
<dbReference type="AlphaFoldDB" id="A0A059G750"/>
<accession>A0A059G750</accession>
<proteinExistence type="predicted"/>
<keyword evidence="4" id="KW-1185">Reference proteome</keyword>
<comment type="caution">
    <text evidence="3">The sequence shown here is derived from an EMBL/GenBank/DDBJ whole genome shotgun (WGS) entry which is preliminary data.</text>
</comment>
<dbReference type="EMBL" id="ARYL01000012">
    <property type="protein sequence ID" value="KDA02656.1"/>
    <property type="molecule type" value="Genomic_DNA"/>
</dbReference>
<protein>
    <submittedName>
        <fullName evidence="3">Uncharacterized protein</fullName>
    </submittedName>
</protein>
<reference evidence="3 4" key="1">
    <citation type="journal article" date="2014" name="Antonie Van Leeuwenhoek">
        <title>Hyphomonas beringensis sp. nov. and Hyphomonas chukchiensis sp. nov., isolated from surface seawater of the Bering Sea and Chukchi Sea.</title>
        <authorList>
            <person name="Li C."/>
            <person name="Lai Q."/>
            <person name="Li G."/>
            <person name="Dong C."/>
            <person name="Wang J."/>
            <person name="Liao Y."/>
            <person name="Shao Z."/>
        </authorList>
    </citation>
    <scope>NUCLEOTIDE SEQUENCE [LARGE SCALE GENOMIC DNA]</scope>
    <source>
        <strain evidence="3 4">SCH89</strain>
    </source>
</reference>
<dbReference type="PATRIC" id="fig|1280953.3.peg.1902"/>
<feature type="transmembrane region" description="Helical" evidence="2">
    <location>
        <begin position="56"/>
        <end position="79"/>
    </location>
</feature>
<evidence type="ECO:0000256" key="2">
    <source>
        <dbReference type="SAM" id="Phobius"/>
    </source>
</evidence>
<dbReference type="OrthoDB" id="7620002at2"/>
<keyword evidence="2" id="KW-0812">Transmembrane</keyword>
<organism evidence="3 4">
    <name type="scientific">Hyphomonas oceanitis SCH89</name>
    <dbReference type="NCBI Taxonomy" id="1280953"/>
    <lineage>
        <taxon>Bacteria</taxon>
        <taxon>Pseudomonadati</taxon>
        <taxon>Pseudomonadota</taxon>
        <taxon>Alphaproteobacteria</taxon>
        <taxon>Hyphomonadales</taxon>
        <taxon>Hyphomonadaceae</taxon>
        <taxon>Hyphomonas</taxon>
    </lineage>
</organism>
<feature type="region of interest" description="Disordered" evidence="1">
    <location>
        <begin position="85"/>
        <end position="122"/>
    </location>
</feature>
<evidence type="ECO:0000256" key="1">
    <source>
        <dbReference type="SAM" id="MobiDB-lite"/>
    </source>
</evidence>
<evidence type="ECO:0000313" key="3">
    <source>
        <dbReference type="EMBL" id="KDA02656.1"/>
    </source>
</evidence>
<dbReference type="Proteomes" id="UP000024942">
    <property type="component" value="Unassembled WGS sequence"/>
</dbReference>
<keyword evidence="2" id="KW-0472">Membrane</keyword>
<sequence>MLFKMILDGSGEDERPIVRGFLKHLIAGFAVGLLVGAVGLFMVIAAFGNLKLDMPILFIAAMMLQFGPIGGLVGVGIYLSRITERSRGEDEDDGPGGGTKVRVEATASAHQAPPRLQAATAS</sequence>
<feature type="transmembrane region" description="Helical" evidence="2">
    <location>
        <begin position="25"/>
        <end position="50"/>
    </location>
</feature>
<keyword evidence="2" id="KW-1133">Transmembrane helix</keyword>